<sequence length="262" mass="28029">MGGLGTSLRATGSAGTASAEVFSQVTAAVDKRMSGPVERSVRVLLLDDIHFLATALDPAVFDAHADDVTDVVDRAFDAVRTFFLRSPAVFTPSQLEKTSDEQRMILLRQQFTTYAGLSGTFAKGAFAARIPGSAVGVAHVMASNWDPLGWWVLYGSSAPELREIGKAVAGMVPSSCPVERSFSVQKSIHTLVRNRLAHDKVAMLMFLHTNLSFLSGREVLGDHPGFLESLLDDVDGEEGARSDEDWSGESGGEDASGPREGD</sequence>
<feature type="region of interest" description="Disordered" evidence="1">
    <location>
        <begin position="232"/>
        <end position="262"/>
    </location>
</feature>
<dbReference type="Proteomes" id="UP000218209">
    <property type="component" value="Unassembled WGS sequence"/>
</dbReference>
<evidence type="ECO:0000313" key="3">
    <source>
        <dbReference type="EMBL" id="OSX81210.1"/>
    </source>
</evidence>
<evidence type="ECO:0000313" key="4">
    <source>
        <dbReference type="Proteomes" id="UP000218209"/>
    </source>
</evidence>
<dbReference type="GO" id="GO:0046983">
    <property type="term" value="F:protein dimerization activity"/>
    <property type="evidence" value="ECO:0007669"/>
    <property type="project" value="InterPro"/>
</dbReference>
<dbReference type="InterPro" id="IPR008906">
    <property type="entry name" value="HATC_C_dom"/>
</dbReference>
<dbReference type="OrthoDB" id="1702089at2759"/>
<dbReference type="AlphaFoldDB" id="A0A1X6PK59"/>
<dbReference type="EMBL" id="KV918764">
    <property type="protein sequence ID" value="OSX81210.1"/>
    <property type="molecule type" value="Genomic_DNA"/>
</dbReference>
<evidence type="ECO:0000256" key="1">
    <source>
        <dbReference type="SAM" id="MobiDB-lite"/>
    </source>
</evidence>
<organism evidence="3 4">
    <name type="scientific">Porphyra umbilicalis</name>
    <name type="common">Purple laver</name>
    <name type="synonym">Red alga</name>
    <dbReference type="NCBI Taxonomy" id="2786"/>
    <lineage>
        <taxon>Eukaryota</taxon>
        <taxon>Rhodophyta</taxon>
        <taxon>Bangiophyceae</taxon>
        <taxon>Bangiales</taxon>
        <taxon>Bangiaceae</taxon>
        <taxon>Porphyra</taxon>
    </lineage>
</organism>
<dbReference type="SUPFAM" id="SSF53098">
    <property type="entry name" value="Ribonuclease H-like"/>
    <property type="match status" value="1"/>
</dbReference>
<dbReference type="Pfam" id="PF05699">
    <property type="entry name" value="Dimer_Tnp_hAT"/>
    <property type="match status" value="1"/>
</dbReference>
<name>A0A1X6PK59_PORUM</name>
<reference evidence="3 4" key="1">
    <citation type="submission" date="2017-03" db="EMBL/GenBank/DDBJ databases">
        <title>WGS assembly of Porphyra umbilicalis.</title>
        <authorList>
            <person name="Brawley S.H."/>
            <person name="Blouin N.A."/>
            <person name="Ficko-Blean E."/>
            <person name="Wheeler G.L."/>
            <person name="Lohr M."/>
            <person name="Goodson H.V."/>
            <person name="Jenkins J.W."/>
            <person name="Blaby-Haas C.E."/>
            <person name="Helliwell K.E."/>
            <person name="Chan C."/>
            <person name="Marriage T."/>
            <person name="Bhattacharya D."/>
            <person name="Klein A.S."/>
            <person name="Badis Y."/>
            <person name="Brodie J."/>
            <person name="Cao Y."/>
            <person name="Collen J."/>
            <person name="Dittami S.M."/>
            <person name="Gachon C.M."/>
            <person name="Green B.R."/>
            <person name="Karpowicz S."/>
            <person name="Kim J.W."/>
            <person name="Kudahl U."/>
            <person name="Lin S."/>
            <person name="Michel G."/>
            <person name="Mittag M."/>
            <person name="Olson B.J."/>
            <person name="Pangilinan J."/>
            <person name="Peng Y."/>
            <person name="Qiu H."/>
            <person name="Shu S."/>
            <person name="Singer J.T."/>
            <person name="Smith A.G."/>
            <person name="Sprecher B.N."/>
            <person name="Wagner V."/>
            <person name="Wang W."/>
            <person name="Wang Z.-Y."/>
            <person name="Yan J."/>
            <person name="Yarish C."/>
            <person name="Zoeuner-Riek S."/>
            <person name="Zhuang Y."/>
            <person name="Zou Y."/>
            <person name="Lindquist E.A."/>
            <person name="Grimwood J."/>
            <person name="Barry K."/>
            <person name="Rokhsar D.S."/>
            <person name="Schmutz J."/>
            <person name="Stiller J.W."/>
            <person name="Grossman A.R."/>
            <person name="Prochnik S.E."/>
        </authorList>
    </citation>
    <scope>NUCLEOTIDE SEQUENCE [LARGE SCALE GENOMIC DNA]</scope>
    <source>
        <strain evidence="3">4086291</strain>
    </source>
</reference>
<dbReference type="InterPro" id="IPR012337">
    <property type="entry name" value="RNaseH-like_sf"/>
</dbReference>
<evidence type="ECO:0000259" key="2">
    <source>
        <dbReference type="Pfam" id="PF05699"/>
    </source>
</evidence>
<proteinExistence type="predicted"/>
<feature type="domain" description="HAT C-terminal dimerisation" evidence="2">
    <location>
        <begin position="141"/>
        <end position="211"/>
    </location>
</feature>
<keyword evidence="4" id="KW-1185">Reference proteome</keyword>
<protein>
    <recommendedName>
        <fullName evidence="2">HAT C-terminal dimerisation domain-containing protein</fullName>
    </recommendedName>
</protein>
<gene>
    <name evidence="3" type="ORF">BU14_0023s0015</name>
</gene>
<accession>A0A1X6PK59</accession>